<dbReference type="EMBL" id="JASSZA010000019">
    <property type="protein sequence ID" value="KAK2087306.1"/>
    <property type="molecule type" value="Genomic_DNA"/>
</dbReference>
<evidence type="ECO:0000256" key="1">
    <source>
        <dbReference type="SAM" id="MobiDB-lite"/>
    </source>
</evidence>
<proteinExistence type="predicted"/>
<feature type="region of interest" description="Disordered" evidence="1">
    <location>
        <begin position="110"/>
        <end position="138"/>
    </location>
</feature>
<dbReference type="Proteomes" id="UP001266305">
    <property type="component" value="Unassembled WGS sequence"/>
</dbReference>
<gene>
    <name evidence="2" type="ORF">P7K49_033213</name>
</gene>
<organism evidence="2 3">
    <name type="scientific">Saguinus oedipus</name>
    <name type="common">Cotton-top tamarin</name>
    <name type="synonym">Oedipomidas oedipus</name>
    <dbReference type="NCBI Taxonomy" id="9490"/>
    <lineage>
        <taxon>Eukaryota</taxon>
        <taxon>Metazoa</taxon>
        <taxon>Chordata</taxon>
        <taxon>Craniata</taxon>
        <taxon>Vertebrata</taxon>
        <taxon>Euteleostomi</taxon>
        <taxon>Mammalia</taxon>
        <taxon>Eutheria</taxon>
        <taxon>Euarchontoglires</taxon>
        <taxon>Primates</taxon>
        <taxon>Haplorrhini</taxon>
        <taxon>Platyrrhini</taxon>
        <taxon>Cebidae</taxon>
        <taxon>Callitrichinae</taxon>
        <taxon>Saguinus</taxon>
    </lineage>
</organism>
<feature type="compositionally biased region" description="Low complexity" evidence="1">
    <location>
        <begin position="110"/>
        <end position="120"/>
    </location>
</feature>
<feature type="compositionally biased region" description="Basic and acidic residues" evidence="1">
    <location>
        <begin position="73"/>
        <end position="90"/>
    </location>
</feature>
<sequence length="222" mass="24073">MQGTGVSPSQGCPQARKCRDIPPGKYQPGRQDQGHRPGLPRPSPAQPPASTSCGFPAASEARSSHNRAGRGRYPRDDAEEPGPHGREGRARALPTRARALRLMRFSQPGGSFSSSAIFPPAAAPAPPQPRRLSPVPAHRHRRLARRALQRGLAATLIGYPNPSAQPRPLALPAPEWFEAKRARPSQRPLASAKKLPTLSWRLFPELPKPPALPCGSIWLVQR</sequence>
<feature type="region of interest" description="Disordered" evidence="1">
    <location>
        <begin position="1"/>
        <end position="95"/>
    </location>
</feature>
<feature type="compositionally biased region" description="Polar residues" evidence="1">
    <location>
        <begin position="1"/>
        <end position="12"/>
    </location>
</feature>
<evidence type="ECO:0000313" key="2">
    <source>
        <dbReference type="EMBL" id="KAK2087306.1"/>
    </source>
</evidence>
<name>A0ABQ9TRN7_SAGOE</name>
<comment type="caution">
    <text evidence="2">The sequence shown here is derived from an EMBL/GenBank/DDBJ whole genome shotgun (WGS) entry which is preliminary data.</text>
</comment>
<protein>
    <submittedName>
        <fullName evidence="2">Uncharacterized protein</fullName>
    </submittedName>
</protein>
<accession>A0ABQ9TRN7</accession>
<reference evidence="2 3" key="1">
    <citation type="submission" date="2023-05" db="EMBL/GenBank/DDBJ databases">
        <title>B98-5 Cell Line De Novo Hybrid Assembly: An Optical Mapping Approach.</title>
        <authorList>
            <person name="Kananen K."/>
            <person name="Auerbach J.A."/>
            <person name="Kautto E."/>
            <person name="Blachly J.S."/>
        </authorList>
    </citation>
    <scope>NUCLEOTIDE SEQUENCE [LARGE SCALE GENOMIC DNA]</scope>
    <source>
        <strain evidence="2">B95-8</strain>
        <tissue evidence="2">Cell line</tissue>
    </source>
</reference>
<keyword evidence="3" id="KW-1185">Reference proteome</keyword>
<evidence type="ECO:0000313" key="3">
    <source>
        <dbReference type="Proteomes" id="UP001266305"/>
    </source>
</evidence>